<organism evidence="2 3">
    <name type="scientific">Nonomuraea roseola</name>
    <dbReference type="NCBI Taxonomy" id="46179"/>
    <lineage>
        <taxon>Bacteria</taxon>
        <taxon>Bacillati</taxon>
        <taxon>Actinomycetota</taxon>
        <taxon>Actinomycetes</taxon>
        <taxon>Streptosporangiales</taxon>
        <taxon>Streptosporangiaceae</taxon>
        <taxon>Nonomuraea</taxon>
    </lineage>
</organism>
<dbReference type="Proteomes" id="UP001589646">
    <property type="component" value="Unassembled WGS sequence"/>
</dbReference>
<proteinExistence type="predicted"/>
<sequence>MWWTAGRHVLQSVGPVLALRAVQKKAPRLPRALDTSEEGFDGGVSEELGSGDDVMVAMPGNVAFQTLTEMGLLSGTGESYRSG</sequence>
<accession>A0ABV5PX87</accession>
<comment type="caution">
    <text evidence="2">The sequence shown here is derived from an EMBL/GenBank/DDBJ whole genome shotgun (WGS) entry which is preliminary data.</text>
</comment>
<feature type="region of interest" description="Disordered" evidence="1">
    <location>
        <begin position="30"/>
        <end position="51"/>
    </location>
</feature>
<dbReference type="RefSeq" id="WP_346127056.1">
    <property type="nucleotide sequence ID" value="NZ_BAAAXC010000015.1"/>
</dbReference>
<reference evidence="2 3" key="1">
    <citation type="submission" date="2024-09" db="EMBL/GenBank/DDBJ databases">
        <authorList>
            <person name="Sun Q."/>
            <person name="Mori K."/>
        </authorList>
    </citation>
    <scope>NUCLEOTIDE SEQUENCE [LARGE SCALE GENOMIC DNA]</scope>
    <source>
        <strain evidence="2 3">JCM 3323</strain>
    </source>
</reference>
<evidence type="ECO:0000313" key="2">
    <source>
        <dbReference type="EMBL" id="MFB9527669.1"/>
    </source>
</evidence>
<keyword evidence="3" id="KW-1185">Reference proteome</keyword>
<evidence type="ECO:0000256" key="1">
    <source>
        <dbReference type="SAM" id="MobiDB-lite"/>
    </source>
</evidence>
<gene>
    <name evidence="2" type="ORF">ACFFRN_13700</name>
</gene>
<name>A0ABV5PX87_9ACTN</name>
<protein>
    <submittedName>
        <fullName evidence="2">Uncharacterized protein</fullName>
    </submittedName>
</protein>
<dbReference type="EMBL" id="JBHMCE010000004">
    <property type="protein sequence ID" value="MFB9527669.1"/>
    <property type="molecule type" value="Genomic_DNA"/>
</dbReference>
<evidence type="ECO:0000313" key="3">
    <source>
        <dbReference type="Proteomes" id="UP001589646"/>
    </source>
</evidence>